<dbReference type="SUPFAM" id="SSF103473">
    <property type="entry name" value="MFS general substrate transporter"/>
    <property type="match status" value="1"/>
</dbReference>
<evidence type="ECO:0000256" key="2">
    <source>
        <dbReference type="ARBA" id="ARBA00022475"/>
    </source>
</evidence>
<gene>
    <name evidence="8" type="primary">pbuE_1</name>
    <name evidence="8" type="ORF">LMG7053_03268</name>
</gene>
<proteinExistence type="predicted"/>
<keyword evidence="9" id="KW-1185">Reference proteome</keyword>
<comment type="subcellular location">
    <subcellularLocation>
        <location evidence="1">Cell membrane</location>
        <topology evidence="1">Multi-pass membrane protein</topology>
    </subcellularLocation>
</comment>
<dbReference type="InterPro" id="IPR011701">
    <property type="entry name" value="MFS"/>
</dbReference>
<feature type="transmembrane region" description="Helical" evidence="6">
    <location>
        <begin position="286"/>
        <end position="305"/>
    </location>
</feature>
<evidence type="ECO:0000256" key="6">
    <source>
        <dbReference type="SAM" id="Phobius"/>
    </source>
</evidence>
<dbReference type="InterPro" id="IPR036259">
    <property type="entry name" value="MFS_trans_sf"/>
</dbReference>
<dbReference type="Proteomes" id="UP000494161">
    <property type="component" value="Unassembled WGS sequence"/>
</dbReference>
<keyword evidence="2" id="KW-1003">Cell membrane</keyword>
<feature type="transmembrane region" description="Helical" evidence="6">
    <location>
        <begin position="172"/>
        <end position="192"/>
    </location>
</feature>
<feature type="transmembrane region" description="Helical" evidence="6">
    <location>
        <begin position="117"/>
        <end position="140"/>
    </location>
</feature>
<feature type="transmembrane region" description="Helical" evidence="6">
    <location>
        <begin position="253"/>
        <end position="274"/>
    </location>
</feature>
<dbReference type="InterPro" id="IPR050189">
    <property type="entry name" value="MFS_Efflux_Transporters"/>
</dbReference>
<protein>
    <submittedName>
        <fullName evidence="8">Purine efflux pump PbuE</fullName>
    </submittedName>
</protein>
<dbReference type="PANTHER" id="PTHR43124:SF10">
    <property type="entry name" value="PURINE EFFLUX PUMP PBUE"/>
    <property type="match status" value="1"/>
</dbReference>
<feature type="domain" description="Major facilitator superfamily (MFS) profile" evidence="7">
    <location>
        <begin position="22"/>
        <end position="398"/>
    </location>
</feature>
<keyword evidence="3 6" id="KW-0812">Transmembrane</keyword>
<feature type="transmembrane region" description="Helical" evidence="6">
    <location>
        <begin position="147"/>
        <end position="166"/>
    </location>
</feature>
<evidence type="ECO:0000313" key="9">
    <source>
        <dbReference type="Proteomes" id="UP000494161"/>
    </source>
</evidence>
<feature type="transmembrane region" description="Helical" evidence="6">
    <location>
        <begin position="21"/>
        <end position="44"/>
    </location>
</feature>
<feature type="transmembrane region" description="Helical" evidence="6">
    <location>
        <begin position="345"/>
        <end position="368"/>
    </location>
</feature>
<evidence type="ECO:0000313" key="8">
    <source>
        <dbReference type="EMBL" id="CAB3950722.1"/>
    </source>
</evidence>
<reference evidence="8 9" key="1">
    <citation type="submission" date="2020-04" db="EMBL/GenBank/DDBJ databases">
        <authorList>
            <person name="De Canck E."/>
        </authorList>
    </citation>
    <scope>NUCLEOTIDE SEQUENCE [LARGE SCALE GENOMIC DNA]</scope>
    <source>
        <strain evidence="8 9">LMG 7053</strain>
    </source>
</reference>
<dbReference type="Pfam" id="PF07690">
    <property type="entry name" value="MFS_1"/>
    <property type="match status" value="1"/>
</dbReference>
<evidence type="ECO:0000256" key="5">
    <source>
        <dbReference type="ARBA" id="ARBA00023136"/>
    </source>
</evidence>
<keyword evidence="4 6" id="KW-1133">Transmembrane helix</keyword>
<feature type="transmembrane region" description="Helical" evidence="6">
    <location>
        <begin position="56"/>
        <end position="77"/>
    </location>
</feature>
<evidence type="ECO:0000256" key="4">
    <source>
        <dbReference type="ARBA" id="ARBA00022989"/>
    </source>
</evidence>
<dbReference type="PANTHER" id="PTHR43124">
    <property type="entry name" value="PURINE EFFLUX PUMP PBUE"/>
    <property type="match status" value="1"/>
</dbReference>
<sequence>MPGMQNRDTAQDTSRNSPLPAAIPALMFAVSVVGSNGLALSPILSDVARSFASTPLTVSTAISAYGAATAASAFLLAARIDRWGIRRALLTAMTVLIAALLLSASAPHWIVLTVAQALAGAAAGVILPAAYGSATLVAAAGQETRSLGRVISGWSVSLVAGVPLSALISDAIGWRATYGVLALCAAVALAGLRTLPERRNTHAAPPRLSRLLAPLSYRDVPVLLLGCLAFSSAFYGVYAFLADHVRTLLGLTAGQVGFIAFAYGAGFLLAGLAGAPLIERLGPRRALPLALATITAVYLALLPAAHALAAVLAIAVLWGAASQLSLNLLVLLLSRARPDERGAVLGLNTCTTYLGASVGTAVAGTLYTHAGFEVLGLAAAAAVALAALTLHWRLNGRRAGERRAAA</sequence>
<dbReference type="PROSITE" id="PS50850">
    <property type="entry name" value="MFS"/>
    <property type="match status" value="1"/>
</dbReference>
<keyword evidence="5 6" id="KW-0472">Membrane</keyword>
<feature type="transmembrane region" description="Helical" evidence="6">
    <location>
        <begin position="311"/>
        <end position="333"/>
    </location>
</feature>
<feature type="transmembrane region" description="Helical" evidence="6">
    <location>
        <begin position="89"/>
        <end position="111"/>
    </location>
</feature>
<comment type="caution">
    <text evidence="8">The sequence shown here is derived from an EMBL/GenBank/DDBJ whole genome shotgun (WGS) entry which is preliminary data.</text>
</comment>
<dbReference type="EMBL" id="CADILJ010000027">
    <property type="protein sequence ID" value="CAB3950722.1"/>
    <property type="molecule type" value="Genomic_DNA"/>
</dbReference>
<dbReference type="Gene3D" id="1.20.1250.20">
    <property type="entry name" value="MFS general substrate transporter like domains"/>
    <property type="match status" value="1"/>
</dbReference>
<evidence type="ECO:0000256" key="3">
    <source>
        <dbReference type="ARBA" id="ARBA00022692"/>
    </source>
</evidence>
<feature type="transmembrane region" description="Helical" evidence="6">
    <location>
        <begin position="220"/>
        <end position="241"/>
    </location>
</feature>
<evidence type="ECO:0000259" key="7">
    <source>
        <dbReference type="PROSITE" id="PS50850"/>
    </source>
</evidence>
<name>A0ABM8LW31_9BURK</name>
<feature type="transmembrane region" description="Helical" evidence="6">
    <location>
        <begin position="374"/>
        <end position="394"/>
    </location>
</feature>
<organism evidence="8 9">
    <name type="scientific">Achromobacter ruhlandii</name>
    <dbReference type="NCBI Taxonomy" id="72557"/>
    <lineage>
        <taxon>Bacteria</taxon>
        <taxon>Pseudomonadati</taxon>
        <taxon>Pseudomonadota</taxon>
        <taxon>Betaproteobacteria</taxon>
        <taxon>Burkholderiales</taxon>
        <taxon>Alcaligenaceae</taxon>
        <taxon>Achromobacter</taxon>
    </lineage>
</organism>
<accession>A0ABM8LW31</accession>
<evidence type="ECO:0000256" key="1">
    <source>
        <dbReference type="ARBA" id="ARBA00004651"/>
    </source>
</evidence>
<dbReference type="InterPro" id="IPR020846">
    <property type="entry name" value="MFS_dom"/>
</dbReference>